<dbReference type="EMBL" id="SHKW01000001">
    <property type="protein sequence ID" value="RZU39978.1"/>
    <property type="molecule type" value="Genomic_DNA"/>
</dbReference>
<keyword evidence="3" id="KW-1185">Reference proteome</keyword>
<proteinExistence type="predicted"/>
<evidence type="ECO:0000313" key="2">
    <source>
        <dbReference type="EMBL" id="RZU39978.1"/>
    </source>
</evidence>
<name>A0A4Q7YR63_9BACT</name>
<gene>
    <name evidence="2" type="ORF">BDD14_1388</name>
</gene>
<dbReference type="InterPro" id="IPR050486">
    <property type="entry name" value="Mannose-1P_guanyltransferase"/>
</dbReference>
<keyword evidence="2" id="KW-0808">Transferase</keyword>
<comment type="caution">
    <text evidence="2">The sequence shown here is derived from an EMBL/GenBank/DDBJ whole genome shotgun (WGS) entry which is preliminary data.</text>
</comment>
<dbReference type="Pfam" id="PF12804">
    <property type="entry name" value="NTP_transf_3"/>
    <property type="match status" value="1"/>
</dbReference>
<feature type="domain" description="MobA-like NTP transferase" evidence="1">
    <location>
        <begin position="7"/>
        <end position="130"/>
    </location>
</feature>
<dbReference type="Proteomes" id="UP000292958">
    <property type="component" value="Unassembled WGS sequence"/>
</dbReference>
<dbReference type="PANTHER" id="PTHR22572">
    <property type="entry name" value="SUGAR-1-PHOSPHATE GUANYL TRANSFERASE"/>
    <property type="match status" value="1"/>
</dbReference>
<sequence>MTRIRHALIMAAGRGVRMMPLTAVIPKPMAPLQGSTLIADGIRRIRGHVDVIHITVGYKGPKLAEHVIDLGVDCVYNTSGKGNSWWIYNTMLKYLDEPLLVLTCDNVVELDIEQLELEYARHNSPACMVVPVVPVPGLEGDYIFQEDGVVTRLDRDTPSDRYCSGIQVLSPAMINRITSRQEDFYAVWEQLISKRQVYCSSIYPKRWFAVDTFEQLSSINQMVMSSNEMVVSSASQLD</sequence>
<dbReference type="OrthoDB" id="9801899at2"/>
<dbReference type="RefSeq" id="WP_130418116.1">
    <property type="nucleotide sequence ID" value="NZ_SHKW01000001.1"/>
</dbReference>
<accession>A0A4Q7YR63</accession>
<evidence type="ECO:0000313" key="3">
    <source>
        <dbReference type="Proteomes" id="UP000292958"/>
    </source>
</evidence>
<evidence type="ECO:0000259" key="1">
    <source>
        <dbReference type="Pfam" id="PF12804"/>
    </source>
</evidence>
<dbReference type="InterPro" id="IPR029044">
    <property type="entry name" value="Nucleotide-diphossugar_trans"/>
</dbReference>
<dbReference type="AlphaFoldDB" id="A0A4Q7YR63"/>
<dbReference type="InterPro" id="IPR025877">
    <property type="entry name" value="MobA-like_NTP_Trfase"/>
</dbReference>
<organism evidence="2 3">
    <name type="scientific">Edaphobacter modestus</name>
    <dbReference type="NCBI Taxonomy" id="388466"/>
    <lineage>
        <taxon>Bacteria</taxon>
        <taxon>Pseudomonadati</taxon>
        <taxon>Acidobacteriota</taxon>
        <taxon>Terriglobia</taxon>
        <taxon>Terriglobales</taxon>
        <taxon>Acidobacteriaceae</taxon>
        <taxon>Edaphobacter</taxon>
    </lineage>
</organism>
<dbReference type="GO" id="GO:0016779">
    <property type="term" value="F:nucleotidyltransferase activity"/>
    <property type="evidence" value="ECO:0007669"/>
    <property type="project" value="UniProtKB-ARBA"/>
</dbReference>
<protein>
    <submittedName>
        <fullName evidence="2">MobA-like NTP transferase protein</fullName>
    </submittedName>
</protein>
<dbReference type="Gene3D" id="3.90.550.10">
    <property type="entry name" value="Spore Coat Polysaccharide Biosynthesis Protein SpsA, Chain A"/>
    <property type="match status" value="1"/>
</dbReference>
<reference evidence="2 3" key="1">
    <citation type="submission" date="2019-02" db="EMBL/GenBank/DDBJ databases">
        <title>Genomic Encyclopedia of Archaeal and Bacterial Type Strains, Phase II (KMG-II): from individual species to whole genera.</title>
        <authorList>
            <person name="Goeker M."/>
        </authorList>
    </citation>
    <scope>NUCLEOTIDE SEQUENCE [LARGE SCALE GENOMIC DNA]</scope>
    <source>
        <strain evidence="2 3">DSM 18101</strain>
    </source>
</reference>
<dbReference type="SUPFAM" id="SSF53448">
    <property type="entry name" value="Nucleotide-diphospho-sugar transferases"/>
    <property type="match status" value="1"/>
</dbReference>